<keyword evidence="2" id="KW-1185">Reference proteome</keyword>
<gene>
    <name evidence="1" type="ORF">GMARGA_LOCUS14638</name>
</gene>
<dbReference type="EMBL" id="CAJVQB010009790">
    <property type="protein sequence ID" value="CAG8733627.1"/>
    <property type="molecule type" value="Genomic_DNA"/>
</dbReference>
<evidence type="ECO:0000313" key="2">
    <source>
        <dbReference type="Proteomes" id="UP000789901"/>
    </source>
</evidence>
<proteinExistence type="predicted"/>
<protein>
    <submittedName>
        <fullName evidence="1">35149_t:CDS:1</fullName>
    </submittedName>
</protein>
<organism evidence="1 2">
    <name type="scientific">Gigaspora margarita</name>
    <dbReference type="NCBI Taxonomy" id="4874"/>
    <lineage>
        <taxon>Eukaryota</taxon>
        <taxon>Fungi</taxon>
        <taxon>Fungi incertae sedis</taxon>
        <taxon>Mucoromycota</taxon>
        <taxon>Glomeromycotina</taxon>
        <taxon>Glomeromycetes</taxon>
        <taxon>Diversisporales</taxon>
        <taxon>Gigasporaceae</taxon>
        <taxon>Gigaspora</taxon>
    </lineage>
</organism>
<dbReference type="Proteomes" id="UP000789901">
    <property type="component" value="Unassembled WGS sequence"/>
</dbReference>
<reference evidence="1 2" key="1">
    <citation type="submission" date="2021-06" db="EMBL/GenBank/DDBJ databases">
        <authorList>
            <person name="Kallberg Y."/>
            <person name="Tangrot J."/>
            <person name="Rosling A."/>
        </authorList>
    </citation>
    <scope>NUCLEOTIDE SEQUENCE [LARGE SCALE GENOMIC DNA]</scope>
    <source>
        <strain evidence="1 2">120-4 pot B 10/14</strain>
    </source>
</reference>
<accession>A0ABN7V6J2</accession>
<sequence length="42" mass="4956">AEIESSRVSKNLLYKIDYTLLITTVERIKDDFGTIWHKSKSR</sequence>
<name>A0ABN7V6J2_GIGMA</name>
<comment type="caution">
    <text evidence="1">The sequence shown here is derived from an EMBL/GenBank/DDBJ whole genome shotgun (WGS) entry which is preliminary data.</text>
</comment>
<evidence type="ECO:0000313" key="1">
    <source>
        <dbReference type="EMBL" id="CAG8733627.1"/>
    </source>
</evidence>
<feature type="non-terminal residue" evidence="1">
    <location>
        <position position="1"/>
    </location>
</feature>